<feature type="domain" description="BTB" evidence="1">
    <location>
        <begin position="24"/>
        <end position="94"/>
    </location>
</feature>
<gene>
    <name evidence="2" type="primary">CSON000814</name>
</gene>
<evidence type="ECO:0000259" key="1">
    <source>
        <dbReference type="PROSITE" id="PS50097"/>
    </source>
</evidence>
<sequence>MSDENTSTENESFAEKAYNTKLLADCTFKFLSGKELPANRTMLALNSPVFYSMFFGGLSESKKEHPFINIPDSGADAFELVLKYIYTKKIELRSCEMAVQVYYISKKYQLVDLEKVSKTKIFRLRNSSAAALIHDLAIMFDDKEIKDFTMQLIKRSTGDIVTSPCFLQAKIQTVETIINECSRKINEKFLFEALETYAKKNNCIDALRKTAVKKIQFLRMTNEEIAECLAKSVLLTNEEKLQISICSMMRKQTNQGSGVNDLRPLRQNYHRRSYNLTSHQFDPKYPLPSGFTTVNERISYENDLTIFFSDPDFFDDL</sequence>
<reference evidence="3" key="2">
    <citation type="submission" date="2018-07" db="EMBL/GenBank/DDBJ databases">
        <authorList>
            <person name="Quirk P.G."/>
            <person name="Krulwich T.A."/>
        </authorList>
    </citation>
    <scope>NUCLEOTIDE SEQUENCE</scope>
</reference>
<organism evidence="2">
    <name type="scientific">Culicoides sonorensis</name>
    <name type="common">Biting midge</name>
    <dbReference type="NCBI Taxonomy" id="179676"/>
    <lineage>
        <taxon>Eukaryota</taxon>
        <taxon>Metazoa</taxon>
        <taxon>Ecdysozoa</taxon>
        <taxon>Arthropoda</taxon>
        <taxon>Hexapoda</taxon>
        <taxon>Insecta</taxon>
        <taxon>Pterygota</taxon>
        <taxon>Neoptera</taxon>
        <taxon>Endopterygota</taxon>
        <taxon>Diptera</taxon>
        <taxon>Nematocera</taxon>
        <taxon>Chironomoidea</taxon>
        <taxon>Ceratopogonidae</taxon>
        <taxon>Ceratopogoninae</taxon>
        <taxon>Culicoides</taxon>
        <taxon>Monoculicoides</taxon>
    </lineage>
</organism>
<dbReference type="PROSITE" id="PS50097">
    <property type="entry name" value="BTB"/>
    <property type="match status" value="1"/>
</dbReference>
<protein>
    <submittedName>
        <fullName evidence="2">CSON000814 protein</fullName>
    </submittedName>
</protein>
<dbReference type="InterPro" id="IPR011333">
    <property type="entry name" value="SKP1/BTB/POZ_sf"/>
</dbReference>
<name>A0A336KX25_CULSO</name>
<evidence type="ECO:0000313" key="2">
    <source>
        <dbReference type="EMBL" id="SSX09158.1"/>
    </source>
</evidence>
<accession>A0A336KX25</accession>
<dbReference type="VEuPathDB" id="VectorBase:CSON000814"/>
<evidence type="ECO:0000313" key="3">
    <source>
        <dbReference type="EMBL" id="SSX29068.1"/>
    </source>
</evidence>
<dbReference type="PANTHER" id="PTHR45774">
    <property type="entry name" value="BTB/POZ DOMAIN-CONTAINING"/>
    <property type="match status" value="1"/>
</dbReference>
<dbReference type="Gene3D" id="3.30.710.10">
    <property type="entry name" value="Potassium Channel Kv1.1, Chain A"/>
    <property type="match status" value="1"/>
</dbReference>
<dbReference type="EMBL" id="UFQT01001131">
    <property type="protein sequence ID" value="SSX29068.1"/>
    <property type="molecule type" value="Genomic_DNA"/>
</dbReference>
<dbReference type="SUPFAM" id="SSF54695">
    <property type="entry name" value="POZ domain"/>
    <property type="match status" value="1"/>
</dbReference>
<dbReference type="AlphaFoldDB" id="A0A336KX25"/>
<proteinExistence type="predicted"/>
<reference evidence="2" key="1">
    <citation type="submission" date="2018-04" db="EMBL/GenBank/DDBJ databases">
        <authorList>
            <person name="Go L.Y."/>
            <person name="Mitchell J.A."/>
        </authorList>
    </citation>
    <scope>NUCLEOTIDE SEQUENCE</scope>
    <source>
        <tissue evidence="2">Whole organism</tissue>
    </source>
</reference>
<dbReference type="InterPro" id="IPR000210">
    <property type="entry name" value="BTB/POZ_dom"/>
</dbReference>
<dbReference type="Pfam" id="PF00651">
    <property type="entry name" value="BTB"/>
    <property type="match status" value="1"/>
</dbReference>
<dbReference type="PANTHER" id="PTHR45774:SF3">
    <property type="entry name" value="BTB (POZ) DOMAIN-CONTAINING 2B-RELATED"/>
    <property type="match status" value="1"/>
</dbReference>
<dbReference type="SMART" id="SM00225">
    <property type="entry name" value="BTB"/>
    <property type="match status" value="1"/>
</dbReference>
<dbReference type="EMBL" id="UFQS01001131">
    <property type="protein sequence ID" value="SSX09158.1"/>
    <property type="molecule type" value="Genomic_DNA"/>
</dbReference>